<evidence type="ECO:0000256" key="6">
    <source>
        <dbReference type="ARBA" id="ARBA00022989"/>
    </source>
</evidence>
<keyword evidence="4" id="KW-1003">Cell membrane</keyword>
<comment type="similarity">
    <text evidence="2">Belongs to the autoinducer-2 exporter (AI-2E) (TC 2.A.86) family.</text>
</comment>
<evidence type="ECO:0000256" key="1">
    <source>
        <dbReference type="ARBA" id="ARBA00004651"/>
    </source>
</evidence>
<evidence type="ECO:0000256" key="4">
    <source>
        <dbReference type="ARBA" id="ARBA00022475"/>
    </source>
</evidence>
<dbReference type="PANTHER" id="PTHR21716">
    <property type="entry name" value="TRANSMEMBRANE PROTEIN"/>
    <property type="match status" value="1"/>
</dbReference>
<evidence type="ECO:0000256" key="7">
    <source>
        <dbReference type="ARBA" id="ARBA00023136"/>
    </source>
</evidence>
<feature type="transmembrane region" description="Helical" evidence="8">
    <location>
        <begin position="218"/>
        <end position="237"/>
    </location>
</feature>
<keyword evidence="6 8" id="KW-1133">Transmembrane helix</keyword>
<proteinExistence type="inferred from homology"/>
<feature type="transmembrane region" description="Helical" evidence="8">
    <location>
        <begin position="43"/>
        <end position="61"/>
    </location>
</feature>
<feature type="transmembrane region" description="Helical" evidence="8">
    <location>
        <begin position="276"/>
        <end position="292"/>
    </location>
</feature>
<keyword evidence="3" id="KW-0813">Transport</keyword>
<feature type="transmembrane region" description="Helical" evidence="8">
    <location>
        <begin position="73"/>
        <end position="93"/>
    </location>
</feature>
<dbReference type="GO" id="GO:0055085">
    <property type="term" value="P:transmembrane transport"/>
    <property type="evidence" value="ECO:0007669"/>
    <property type="project" value="TreeGrafter"/>
</dbReference>
<evidence type="ECO:0000256" key="3">
    <source>
        <dbReference type="ARBA" id="ARBA00022448"/>
    </source>
</evidence>
<dbReference type="AlphaFoldDB" id="A0A941INJ0"/>
<dbReference type="PANTHER" id="PTHR21716:SF53">
    <property type="entry name" value="PERMEASE PERM-RELATED"/>
    <property type="match status" value="1"/>
</dbReference>
<feature type="transmembrane region" description="Helical" evidence="8">
    <location>
        <begin position="160"/>
        <end position="179"/>
    </location>
</feature>
<dbReference type="InterPro" id="IPR002549">
    <property type="entry name" value="AI-2E-like"/>
</dbReference>
<dbReference type="EMBL" id="JAGSOH010000181">
    <property type="protein sequence ID" value="MBR7831073.1"/>
    <property type="molecule type" value="Genomic_DNA"/>
</dbReference>
<protein>
    <submittedName>
        <fullName evidence="9">AI-2E family transporter</fullName>
    </submittedName>
</protein>
<evidence type="ECO:0000313" key="10">
    <source>
        <dbReference type="Proteomes" id="UP000676325"/>
    </source>
</evidence>
<feature type="transmembrane region" description="Helical" evidence="8">
    <location>
        <begin position="20"/>
        <end position="37"/>
    </location>
</feature>
<dbReference type="Proteomes" id="UP000676325">
    <property type="component" value="Unassembled WGS sequence"/>
</dbReference>
<keyword evidence="10" id="KW-1185">Reference proteome</keyword>
<feature type="transmembrane region" description="Helical" evidence="8">
    <location>
        <begin position="249"/>
        <end position="269"/>
    </location>
</feature>
<comment type="caution">
    <text evidence="9">The sequence shown here is derived from an EMBL/GenBank/DDBJ whole genome shotgun (WGS) entry which is preliminary data.</text>
</comment>
<evidence type="ECO:0000256" key="2">
    <source>
        <dbReference type="ARBA" id="ARBA00009773"/>
    </source>
</evidence>
<reference evidence="9" key="1">
    <citation type="submission" date="2021-04" db="EMBL/GenBank/DDBJ databases">
        <title>Genome based classification of Actinospica acidithermotolerans sp. nov., an actinobacterium isolated from an Indonesian hot spring.</title>
        <authorList>
            <person name="Kusuma A.B."/>
            <person name="Putra K.E."/>
            <person name="Nafisah S."/>
            <person name="Loh J."/>
            <person name="Nouioui I."/>
            <person name="Goodfellow M."/>
        </authorList>
    </citation>
    <scope>NUCLEOTIDE SEQUENCE</scope>
    <source>
        <strain evidence="9">MGRD01-02</strain>
    </source>
</reference>
<organism evidence="9 10">
    <name type="scientific">Actinospica acidithermotolerans</name>
    <dbReference type="NCBI Taxonomy" id="2828514"/>
    <lineage>
        <taxon>Bacteria</taxon>
        <taxon>Bacillati</taxon>
        <taxon>Actinomycetota</taxon>
        <taxon>Actinomycetes</taxon>
        <taxon>Catenulisporales</taxon>
        <taxon>Actinospicaceae</taxon>
        <taxon>Actinospica</taxon>
    </lineage>
</organism>
<evidence type="ECO:0000256" key="5">
    <source>
        <dbReference type="ARBA" id="ARBA00022692"/>
    </source>
</evidence>
<name>A0A941INJ0_9ACTN</name>
<dbReference type="Pfam" id="PF01594">
    <property type="entry name" value="AI-2E_transport"/>
    <property type="match status" value="1"/>
</dbReference>
<comment type="subcellular location">
    <subcellularLocation>
        <location evidence="1">Cell membrane</location>
        <topology evidence="1">Multi-pass membrane protein</topology>
    </subcellularLocation>
</comment>
<dbReference type="GO" id="GO:0005886">
    <property type="term" value="C:plasma membrane"/>
    <property type="evidence" value="ECO:0007669"/>
    <property type="project" value="UniProtKB-SubCell"/>
</dbReference>
<feature type="transmembrane region" description="Helical" evidence="8">
    <location>
        <begin position="312"/>
        <end position="343"/>
    </location>
</feature>
<dbReference type="RefSeq" id="WP_212522190.1">
    <property type="nucleotide sequence ID" value="NZ_JAGSOH010000181.1"/>
</dbReference>
<gene>
    <name evidence="9" type="ORF">KDK95_32510</name>
</gene>
<evidence type="ECO:0000313" key="9">
    <source>
        <dbReference type="EMBL" id="MBR7831073.1"/>
    </source>
</evidence>
<accession>A0A941INJ0</accession>
<keyword evidence="7 8" id="KW-0472">Membrane</keyword>
<evidence type="ECO:0000256" key="8">
    <source>
        <dbReference type="SAM" id="Phobius"/>
    </source>
</evidence>
<keyword evidence="5 8" id="KW-0812">Transmembrane</keyword>
<sequence>MDQQPGRRTVGPGLRRAADYAWRLLILGVALYVLFRVAVRFELVFIALFIALILTSLLWPPVRLLSRSMPRPLAVLATALGGLAVLGGLGWLVTDSVANESGDLSSEFRGGVDRIRTWLQGAPFHVNPQTLTNLQSRLTTWLSQHRSTLINQAVNEAGRLVDVVTALALAVFCAIFFTVSGDRMWRWFQQQLPEGSRETWSRCGRTAWQTFAGYTRGIVLVAAANAVMVGIALQILRVPLVLPLTLLEFLLSFIPLIGSPIALAVATIVALASRGVTTAVIVLVLIVVIGQIEGHVLQPFVMGWAVRLHPVVVAICVIAGTSLAGLAGAVVAVPLVSIGWAVWRALRESRELPDPEFDSSPHG</sequence>